<keyword evidence="1" id="KW-1133">Transmembrane helix</keyword>
<evidence type="ECO:0000313" key="2">
    <source>
        <dbReference type="EMBL" id="KAI5352498.1"/>
    </source>
</evidence>
<comment type="caution">
    <text evidence="2">The sequence shown here is derived from an EMBL/GenBank/DDBJ whole genome shotgun (WGS) entry which is preliminary data.</text>
</comment>
<protein>
    <submittedName>
        <fullName evidence="2">Uncharacterized protein</fullName>
    </submittedName>
</protein>
<dbReference type="EMBL" id="JAJFAZ020000001">
    <property type="protein sequence ID" value="KAI5352498.1"/>
    <property type="molecule type" value="Genomic_DNA"/>
</dbReference>
<keyword evidence="1" id="KW-0472">Membrane</keyword>
<dbReference type="Proteomes" id="UP001054821">
    <property type="component" value="Chromosome 1"/>
</dbReference>
<sequence length="79" mass="8140">MTLATFLHPLLWFAFMGVCWVPSCSAIFLFRRYVTAAADAAVPASPAVVPPAADAAVPASPAAAAVIYVQHIGTAIAIL</sequence>
<keyword evidence="1" id="KW-0812">Transmembrane</keyword>
<gene>
    <name evidence="2" type="ORF">L3X38_005389</name>
</gene>
<evidence type="ECO:0000256" key="1">
    <source>
        <dbReference type="SAM" id="Phobius"/>
    </source>
</evidence>
<dbReference type="AlphaFoldDB" id="A0AAD4ZQQ1"/>
<proteinExistence type="predicted"/>
<feature type="transmembrane region" description="Helical" evidence="1">
    <location>
        <begin position="6"/>
        <end position="30"/>
    </location>
</feature>
<organism evidence="2 3">
    <name type="scientific">Prunus dulcis</name>
    <name type="common">Almond</name>
    <name type="synonym">Amygdalus dulcis</name>
    <dbReference type="NCBI Taxonomy" id="3755"/>
    <lineage>
        <taxon>Eukaryota</taxon>
        <taxon>Viridiplantae</taxon>
        <taxon>Streptophyta</taxon>
        <taxon>Embryophyta</taxon>
        <taxon>Tracheophyta</taxon>
        <taxon>Spermatophyta</taxon>
        <taxon>Magnoliopsida</taxon>
        <taxon>eudicotyledons</taxon>
        <taxon>Gunneridae</taxon>
        <taxon>Pentapetalae</taxon>
        <taxon>rosids</taxon>
        <taxon>fabids</taxon>
        <taxon>Rosales</taxon>
        <taxon>Rosaceae</taxon>
        <taxon>Amygdaloideae</taxon>
        <taxon>Amygdaleae</taxon>
        <taxon>Prunus</taxon>
    </lineage>
</organism>
<keyword evidence="3" id="KW-1185">Reference proteome</keyword>
<name>A0AAD4ZQQ1_PRUDU</name>
<reference evidence="2 3" key="1">
    <citation type="journal article" date="2022" name="G3 (Bethesda)">
        <title>Whole-genome sequence and methylome profiling of the almond [Prunus dulcis (Mill.) D.A. Webb] cultivar 'Nonpareil'.</title>
        <authorList>
            <person name="D'Amico-Willman K.M."/>
            <person name="Ouma W.Z."/>
            <person name="Meulia T."/>
            <person name="Sideli G.M."/>
            <person name="Gradziel T.M."/>
            <person name="Fresnedo-Ramirez J."/>
        </authorList>
    </citation>
    <scope>NUCLEOTIDE SEQUENCE [LARGE SCALE GENOMIC DNA]</scope>
    <source>
        <strain evidence="2">Clone GOH B32 T37-40</strain>
    </source>
</reference>
<evidence type="ECO:0000313" key="3">
    <source>
        <dbReference type="Proteomes" id="UP001054821"/>
    </source>
</evidence>
<accession>A0AAD4ZQQ1</accession>